<reference evidence="1 2" key="1">
    <citation type="submission" date="2015-01" db="EMBL/GenBank/DDBJ databases">
        <title>Genome Sequencing of Rickettsiales.</title>
        <authorList>
            <person name="Daugherty S.C."/>
            <person name="Su Q."/>
            <person name="Abolude K."/>
            <person name="Beier-Sexton M."/>
            <person name="Carlyon J.A."/>
            <person name="Carter R."/>
            <person name="Day N.P."/>
            <person name="Dumler S.J."/>
            <person name="Dyachenko V."/>
            <person name="Godinez A."/>
            <person name="Kurtti T.J."/>
            <person name="Lichay M."/>
            <person name="Mullins K.E."/>
            <person name="Ott S."/>
            <person name="Pappas-Brown V."/>
            <person name="Paris D.H."/>
            <person name="Patel P."/>
            <person name="Richards A.L."/>
            <person name="Sadzewicz L."/>
            <person name="Sears K."/>
            <person name="Seidman D."/>
            <person name="Sengamalay N."/>
            <person name="Stenos J."/>
            <person name="Tallon L.J."/>
            <person name="Vincent G."/>
            <person name="Fraser C.M."/>
            <person name="Munderloh U."/>
            <person name="Dunning-Hotopp J.C."/>
        </authorList>
    </citation>
    <scope>NUCLEOTIDE SEQUENCE [LARGE SCALE GENOMIC DNA]</scope>
    <source>
        <strain evidence="1 2">Pedreira</strain>
    </source>
</reference>
<evidence type="ECO:0000313" key="1">
    <source>
        <dbReference type="EMBL" id="KJV58900.1"/>
    </source>
</evidence>
<evidence type="ECO:0000313" key="2">
    <source>
        <dbReference type="Proteomes" id="UP000033475"/>
    </source>
</evidence>
<dbReference type="AlphaFoldDB" id="A0A0F3MT29"/>
<dbReference type="Proteomes" id="UP000033475">
    <property type="component" value="Unassembled WGS sequence"/>
</dbReference>
<name>A0A0F3MT29_RICFI</name>
<comment type="caution">
    <text evidence="1">The sequence shown here is derived from an EMBL/GenBank/DDBJ whole genome shotgun (WGS) entry which is preliminary data.</text>
</comment>
<gene>
    <name evidence="1" type="ORF">RFEPED_1295</name>
</gene>
<dbReference type="EMBL" id="LANQ01000001">
    <property type="protein sequence ID" value="KJV58900.1"/>
    <property type="molecule type" value="Genomic_DNA"/>
</dbReference>
<proteinExistence type="predicted"/>
<sequence length="59" mass="6493">MGTEISGVPLICSLVKKIAPRATITKLKTVAKTGRLIQISDNNIGVNIFFFKNFILNLM</sequence>
<protein>
    <submittedName>
        <fullName evidence="1">Uncharacterized protein</fullName>
    </submittedName>
</protein>
<accession>A0A0F3MT29</accession>
<organism evidence="1 2">
    <name type="scientific">Rickettsia felis str. Pedreira</name>
    <dbReference type="NCBI Taxonomy" id="1359196"/>
    <lineage>
        <taxon>Bacteria</taxon>
        <taxon>Pseudomonadati</taxon>
        <taxon>Pseudomonadota</taxon>
        <taxon>Alphaproteobacteria</taxon>
        <taxon>Rickettsiales</taxon>
        <taxon>Rickettsiaceae</taxon>
        <taxon>Rickettsieae</taxon>
        <taxon>Rickettsia</taxon>
        <taxon>spotted fever group</taxon>
    </lineage>
</organism>